<dbReference type="GO" id="GO:0016324">
    <property type="term" value="C:apical plasma membrane"/>
    <property type="evidence" value="ECO:0007669"/>
    <property type="project" value="TreeGrafter"/>
</dbReference>
<proteinExistence type="inferred from homology"/>
<evidence type="ECO:0000259" key="5">
    <source>
        <dbReference type="PROSITE" id="PS51307"/>
    </source>
</evidence>
<dbReference type="GO" id="GO:0043296">
    <property type="term" value="C:apical junction complex"/>
    <property type="evidence" value="ECO:0007669"/>
    <property type="project" value="TreeGrafter"/>
</dbReference>
<dbReference type="AlphaFoldDB" id="A0A7L4NDC0"/>
<comment type="caution">
    <text evidence="6">The sequence shown here is derived from an EMBL/GenBank/DDBJ whole genome shotgun (WGS) entry which is preliminary data.</text>
</comment>
<dbReference type="OrthoDB" id="10063560at2759"/>
<name>A0A7L4NDC0_9AVES</name>
<dbReference type="Pfam" id="PF08687">
    <property type="entry name" value="ASD2"/>
    <property type="match status" value="1"/>
</dbReference>
<evidence type="ECO:0000313" key="7">
    <source>
        <dbReference type="Proteomes" id="UP000586704"/>
    </source>
</evidence>
<accession>A0A7L4NDC0</accession>
<reference evidence="6 7" key="1">
    <citation type="submission" date="2020-02" db="EMBL/GenBank/DDBJ databases">
        <title>Bird 10,000 Genomes (B10K) Project - Family phase.</title>
        <authorList>
            <person name="Zhang G."/>
        </authorList>
    </citation>
    <scope>NUCLEOTIDE SEQUENCE [LARGE SCALE GENOMIC DNA]</scope>
    <source>
        <strain evidence="6">B10K-DU-013-51</strain>
        <tissue evidence="6">Mixed tissue sample</tissue>
    </source>
</reference>
<keyword evidence="3" id="KW-0963">Cytoplasm</keyword>
<evidence type="ECO:0000256" key="2">
    <source>
        <dbReference type="ARBA" id="ARBA00006469"/>
    </source>
</evidence>
<dbReference type="InterPro" id="IPR027685">
    <property type="entry name" value="Shroom_fam"/>
</dbReference>
<protein>
    <submittedName>
        <fullName evidence="6">SHRM1 protein</fullName>
    </submittedName>
</protein>
<keyword evidence="7" id="KW-1185">Reference proteome</keyword>
<organism evidence="6 7">
    <name type="scientific">Ceyx cyanopectus</name>
    <name type="common">Indigo-banded kingfisher</name>
    <dbReference type="NCBI Taxonomy" id="390723"/>
    <lineage>
        <taxon>Eukaryota</taxon>
        <taxon>Metazoa</taxon>
        <taxon>Chordata</taxon>
        <taxon>Craniata</taxon>
        <taxon>Vertebrata</taxon>
        <taxon>Euteleostomi</taxon>
        <taxon>Archelosauria</taxon>
        <taxon>Archosauria</taxon>
        <taxon>Dinosauria</taxon>
        <taxon>Saurischia</taxon>
        <taxon>Theropoda</taxon>
        <taxon>Coelurosauria</taxon>
        <taxon>Aves</taxon>
        <taxon>Neognathae</taxon>
        <taxon>Neoaves</taxon>
        <taxon>Telluraves</taxon>
        <taxon>Coraciimorphae</taxon>
        <taxon>Coraciiformes</taxon>
        <taxon>Alcedinidae</taxon>
        <taxon>Ceyx</taxon>
    </lineage>
</organism>
<evidence type="ECO:0000256" key="3">
    <source>
        <dbReference type="ARBA" id="ARBA00022490"/>
    </source>
</evidence>
<dbReference type="GO" id="GO:0007015">
    <property type="term" value="P:actin filament organization"/>
    <property type="evidence" value="ECO:0007669"/>
    <property type="project" value="TreeGrafter"/>
</dbReference>
<dbReference type="EMBL" id="VYZU01059043">
    <property type="protein sequence ID" value="NXY87866.1"/>
    <property type="molecule type" value="Genomic_DNA"/>
</dbReference>
<dbReference type="GO" id="GO:0030864">
    <property type="term" value="C:cortical actin cytoskeleton"/>
    <property type="evidence" value="ECO:0007669"/>
    <property type="project" value="TreeGrafter"/>
</dbReference>
<dbReference type="PANTHER" id="PTHR15012">
    <property type="entry name" value="APICAL PROTEIN/SHROOM-RELATED"/>
    <property type="match status" value="1"/>
</dbReference>
<dbReference type="Proteomes" id="UP000586704">
    <property type="component" value="Unassembled WGS sequence"/>
</dbReference>
<evidence type="ECO:0000256" key="4">
    <source>
        <dbReference type="ARBA" id="ARBA00023212"/>
    </source>
</evidence>
<evidence type="ECO:0000256" key="1">
    <source>
        <dbReference type="ARBA" id="ARBA00004245"/>
    </source>
</evidence>
<dbReference type="InterPro" id="IPR014799">
    <property type="entry name" value="ASD2_dom"/>
</dbReference>
<sequence>ELAGRLRGRLRGLREERQRLQVAARGCCRRGEELQALVGALCQPPEFQRYLLFVGDLEKVVNLLLCLSCRLARVRNALRRSRADEDAEERHSLNERHELLCRQREDAKDLKENLDRREKVVSGILAKYLTEQQLQDYQHFLQLKTSLLIEQKDLEERIKYCEEQIENLEKSIP</sequence>
<dbReference type="PANTHER" id="PTHR15012:SF37">
    <property type="entry name" value="PROTEIN SHROOM1"/>
    <property type="match status" value="1"/>
</dbReference>
<feature type="domain" description="ASD2" evidence="5">
    <location>
        <begin position="1"/>
        <end position="173"/>
    </location>
</feature>
<dbReference type="Gene3D" id="6.10.250.3120">
    <property type="match status" value="1"/>
</dbReference>
<feature type="non-terminal residue" evidence="6">
    <location>
        <position position="1"/>
    </location>
</feature>
<dbReference type="GO" id="GO:0005912">
    <property type="term" value="C:adherens junction"/>
    <property type="evidence" value="ECO:0007669"/>
    <property type="project" value="TreeGrafter"/>
</dbReference>
<comment type="similarity">
    <text evidence="2">Belongs to the shroom family.</text>
</comment>
<gene>
    <name evidence="6" type="primary">Shroom1_0</name>
    <name evidence="6" type="ORF">CEYCYA_R06025</name>
</gene>
<comment type="subcellular location">
    <subcellularLocation>
        <location evidence="1">Cytoplasm</location>
        <location evidence="1">Cytoskeleton</location>
    </subcellularLocation>
</comment>
<keyword evidence="4" id="KW-0206">Cytoskeleton</keyword>
<dbReference type="GO" id="GO:0051015">
    <property type="term" value="F:actin filament binding"/>
    <property type="evidence" value="ECO:0007669"/>
    <property type="project" value="InterPro"/>
</dbReference>
<dbReference type="PROSITE" id="PS51307">
    <property type="entry name" value="ASD2"/>
    <property type="match status" value="1"/>
</dbReference>
<evidence type="ECO:0000313" key="6">
    <source>
        <dbReference type="EMBL" id="NXY87866.1"/>
    </source>
</evidence>
<feature type="non-terminal residue" evidence="6">
    <location>
        <position position="173"/>
    </location>
</feature>